<comment type="caution">
    <text evidence="2">The sequence shown here is derived from an EMBL/GenBank/DDBJ whole genome shotgun (WGS) entry which is preliminary data.</text>
</comment>
<dbReference type="AlphaFoldDB" id="A0A813HPR0"/>
<protein>
    <submittedName>
        <fullName evidence="2">Uncharacterized protein</fullName>
    </submittedName>
</protein>
<evidence type="ECO:0000313" key="2">
    <source>
        <dbReference type="EMBL" id="CAE8639433.1"/>
    </source>
</evidence>
<evidence type="ECO:0000313" key="3">
    <source>
        <dbReference type="Proteomes" id="UP000654075"/>
    </source>
</evidence>
<dbReference type="Proteomes" id="UP000654075">
    <property type="component" value="Unassembled WGS sequence"/>
</dbReference>
<feature type="non-terminal residue" evidence="2">
    <location>
        <position position="61"/>
    </location>
</feature>
<evidence type="ECO:0000256" key="1">
    <source>
        <dbReference type="SAM" id="MobiDB-lite"/>
    </source>
</evidence>
<proteinExistence type="predicted"/>
<dbReference type="EMBL" id="CAJNNV010032253">
    <property type="protein sequence ID" value="CAE8639433.1"/>
    <property type="molecule type" value="Genomic_DNA"/>
</dbReference>
<sequence>ESSMPPFAEETEEDLEEENKRFRNPFRPGLSLRMPPPRGGNSDDEDFDDRYGGQTETARSL</sequence>
<name>A0A813HPR0_POLGL</name>
<reference evidence="2" key="1">
    <citation type="submission" date="2021-02" db="EMBL/GenBank/DDBJ databases">
        <authorList>
            <person name="Dougan E. K."/>
            <person name="Rhodes N."/>
            <person name="Thang M."/>
            <person name="Chan C."/>
        </authorList>
    </citation>
    <scope>NUCLEOTIDE SEQUENCE</scope>
</reference>
<accession>A0A813HPR0</accession>
<keyword evidence="3" id="KW-1185">Reference proteome</keyword>
<gene>
    <name evidence="2" type="ORF">PGLA1383_LOCUS54481</name>
</gene>
<organism evidence="2 3">
    <name type="scientific">Polarella glacialis</name>
    <name type="common">Dinoflagellate</name>
    <dbReference type="NCBI Taxonomy" id="89957"/>
    <lineage>
        <taxon>Eukaryota</taxon>
        <taxon>Sar</taxon>
        <taxon>Alveolata</taxon>
        <taxon>Dinophyceae</taxon>
        <taxon>Suessiales</taxon>
        <taxon>Suessiaceae</taxon>
        <taxon>Polarella</taxon>
    </lineage>
</organism>
<feature type="region of interest" description="Disordered" evidence="1">
    <location>
        <begin position="1"/>
        <end position="61"/>
    </location>
</feature>